<dbReference type="InterPro" id="IPR015422">
    <property type="entry name" value="PyrdxlP-dep_Trfase_small"/>
</dbReference>
<dbReference type="GO" id="GO:0019343">
    <property type="term" value="P:cysteine biosynthetic process via cystathionine"/>
    <property type="evidence" value="ECO:0007669"/>
    <property type="project" value="TreeGrafter"/>
</dbReference>
<dbReference type="PIRSF" id="PIRSF001434">
    <property type="entry name" value="CGS"/>
    <property type="match status" value="1"/>
</dbReference>
<dbReference type="AlphaFoldDB" id="A0A4T0PWK1"/>
<name>A0A4T0PWK1_9BASI</name>
<dbReference type="CDD" id="cd00614">
    <property type="entry name" value="CGS_like"/>
    <property type="match status" value="1"/>
</dbReference>
<keyword evidence="5 8" id="KW-0663">Pyridoxal phosphate</keyword>
<dbReference type="PANTHER" id="PTHR11808:SF15">
    <property type="entry name" value="CYSTATHIONINE GAMMA-LYASE"/>
    <property type="match status" value="1"/>
</dbReference>
<keyword evidence="6" id="KW-0198">Cysteine biosynthesis</keyword>
<dbReference type="EMBL" id="SPRO01000010">
    <property type="protein sequence ID" value="TIC31873.1"/>
    <property type="molecule type" value="Genomic_DNA"/>
</dbReference>
<dbReference type="InterPro" id="IPR015424">
    <property type="entry name" value="PyrdxlP-dep_Trfase"/>
</dbReference>
<feature type="modified residue" description="N6-(pyridoxal phosphate)lysine" evidence="8">
    <location>
        <position position="224"/>
    </location>
</feature>
<evidence type="ECO:0000256" key="1">
    <source>
        <dbReference type="ARBA" id="ARBA00001933"/>
    </source>
</evidence>
<evidence type="ECO:0000313" key="10">
    <source>
        <dbReference type="EMBL" id="TIC31873.1"/>
    </source>
</evidence>
<dbReference type="GO" id="GO:0019346">
    <property type="term" value="P:transsulfuration"/>
    <property type="evidence" value="ECO:0007669"/>
    <property type="project" value="InterPro"/>
</dbReference>
<dbReference type="GO" id="GO:0005737">
    <property type="term" value="C:cytoplasm"/>
    <property type="evidence" value="ECO:0007669"/>
    <property type="project" value="TreeGrafter"/>
</dbReference>
<evidence type="ECO:0000256" key="9">
    <source>
        <dbReference type="RuleBase" id="RU362118"/>
    </source>
</evidence>
<evidence type="ECO:0000256" key="4">
    <source>
        <dbReference type="ARBA" id="ARBA00012085"/>
    </source>
</evidence>
<dbReference type="Gene3D" id="3.40.640.10">
    <property type="entry name" value="Type I PLP-dependent aspartate aminotransferase-like (Major domain)"/>
    <property type="match status" value="1"/>
</dbReference>
<evidence type="ECO:0000256" key="8">
    <source>
        <dbReference type="PIRSR" id="PIRSR001434-2"/>
    </source>
</evidence>
<gene>
    <name evidence="10" type="ORF">E3Q10_01464</name>
</gene>
<dbReference type="PANTHER" id="PTHR11808">
    <property type="entry name" value="TRANS-SULFURATION ENZYME FAMILY MEMBER"/>
    <property type="match status" value="1"/>
</dbReference>
<dbReference type="Pfam" id="PF01053">
    <property type="entry name" value="Cys_Met_Meta_PP"/>
    <property type="match status" value="1"/>
</dbReference>
<evidence type="ECO:0000256" key="7">
    <source>
        <dbReference type="ARBA" id="ARBA00029853"/>
    </source>
</evidence>
<dbReference type="Proteomes" id="UP000305647">
    <property type="component" value="Unassembled WGS sequence"/>
</dbReference>
<accession>A0A4T0PWK1</accession>
<dbReference type="Gene3D" id="3.90.1150.10">
    <property type="entry name" value="Aspartate Aminotransferase, domain 1"/>
    <property type="match status" value="1"/>
</dbReference>
<dbReference type="InterPro" id="IPR015421">
    <property type="entry name" value="PyrdxlP-dep_Trfase_major"/>
</dbReference>
<proteinExistence type="inferred from homology"/>
<keyword evidence="10" id="KW-0456">Lyase</keyword>
<dbReference type="InterPro" id="IPR000277">
    <property type="entry name" value="Cys/Met-Metab_PyrdxlP-dep_enz"/>
</dbReference>
<comment type="caution">
    <text evidence="10">The sequence shown here is derived from an EMBL/GenBank/DDBJ whole genome shotgun (WGS) entry which is preliminary data.</text>
</comment>
<dbReference type="GO" id="GO:0030170">
    <property type="term" value="F:pyridoxal phosphate binding"/>
    <property type="evidence" value="ECO:0007669"/>
    <property type="project" value="InterPro"/>
</dbReference>
<evidence type="ECO:0000256" key="3">
    <source>
        <dbReference type="ARBA" id="ARBA00009077"/>
    </source>
</evidence>
<dbReference type="SUPFAM" id="SSF53383">
    <property type="entry name" value="PLP-dependent transferases"/>
    <property type="match status" value="1"/>
</dbReference>
<organism evidence="10 11">
    <name type="scientific">Wallemia mellicola</name>
    <dbReference type="NCBI Taxonomy" id="1708541"/>
    <lineage>
        <taxon>Eukaryota</taxon>
        <taxon>Fungi</taxon>
        <taxon>Dikarya</taxon>
        <taxon>Basidiomycota</taxon>
        <taxon>Wallemiomycotina</taxon>
        <taxon>Wallemiomycetes</taxon>
        <taxon>Wallemiales</taxon>
        <taxon>Wallemiaceae</taxon>
        <taxon>Wallemia</taxon>
    </lineage>
</organism>
<protein>
    <recommendedName>
        <fullName evidence="4">cystathionine gamma-lyase</fullName>
        <ecNumber evidence="4">4.4.1.1</ecNumber>
    </recommendedName>
    <alternativeName>
        <fullName evidence="7">Gamma-cystathionase</fullName>
    </alternativeName>
</protein>
<sequence length="434" mass="47395">MKYISTVTVMANLDANDKNSDIIAQGSFATRAIHVGSAANEATGAVIPPISLSTTYAQSRVGEHKGFEYSRSNNPNREAFENQVAALENGKHGFAFASGSAAAASLLHLLGEGPSHILSIDDVYGGTSRYFRQVASLSAVETSFVPLQGRVHEDEINKHWKDHTKIVWVESPTNPTMKVVDIAHLSEIAHKKGALVVVDNTFLSPYYANPLDIGADVVLHSVSKYINGFSDVIMGILITNDEHVAQKLRFFQNAIGAVPSAFDCWLAQRGAKTLHLRAERHGDNALRLAHFLASEGVKRGWVQSKDDILYPGLPWNPHYEITVEQLSKRVRNQTKDYTQGIQTGGMLSVKFSSRVNDAGEKILENLKVFTLAESLGGVESLAELPVKMTHAGVPQAIREELGIDDCLVRFSVGVEDYEDLKNDIVAAATAIYEN</sequence>
<evidence type="ECO:0000256" key="2">
    <source>
        <dbReference type="ARBA" id="ARBA00005038"/>
    </source>
</evidence>
<comment type="cofactor">
    <cofactor evidence="1 9">
        <name>pyridoxal 5'-phosphate</name>
        <dbReference type="ChEBI" id="CHEBI:597326"/>
    </cofactor>
</comment>
<keyword evidence="6" id="KW-0028">Amino-acid biosynthesis</keyword>
<comment type="similarity">
    <text evidence="3 9">Belongs to the trans-sulfuration enzymes family.</text>
</comment>
<dbReference type="FunFam" id="3.40.640.10:FF:000009">
    <property type="entry name" value="Cystathionine gamma-synthase homolog"/>
    <property type="match status" value="1"/>
</dbReference>
<reference evidence="10 11" key="1">
    <citation type="submission" date="2019-03" db="EMBL/GenBank/DDBJ databases">
        <title>Sequencing 25 genomes of Wallemia mellicola.</title>
        <authorList>
            <person name="Gostincar C."/>
        </authorList>
    </citation>
    <scope>NUCLEOTIDE SEQUENCE [LARGE SCALE GENOMIC DNA]</scope>
    <source>
        <strain evidence="10 11">EXF-8738</strain>
    </source>
</reference>
<evidence type="ECO:0000313" key="11">
    <source>
        <dbReference type="Proteomes" id="UP000305647"/>
    </source>
</evidence>
<evidence type="ECO:0000256" key="5">
    <source>
        <dbReference type="ARBA" id="ARBA00022898"/>
    </source>
</evidence>
<dbReference type="GO" id="GO:0004123">
    <property type="term" value="F:cystathionine gamma-lyase activity"/>
    <property type="evidence" value="ECO:0007669"/>
    <property type="project" value="TreeGrafter"/>
</dbReference>
<comment type="pathway">
    <text evidence="2">Amino-acid biosynthesis; L-cysteine biosynthesis; L-cysteine from L-homocysteine and L-serine: step 2/2.</text>
</comment>
<evidence type="ECO:0000256" key="6">
    <source>
        <dbReference type="ARBA" id="ARBA00023192"/>
    </source>
</evidence>
<dbReference type="EC" id="4.4.1.1" evidence="4"/>